<proteinExistence type="predicted"/>
<organism evidence="1 2">
    <name type="scientific">Kockovaella imperatae</name>
    <dbReference type="NCBI Taxonomy" id="4999"/>
    <lineage>
        <taxon>Eukaryota</taxon>
        <taxon>Fungi</taxon>
        <taxon>Dikarya</taxon>
        <taxon>Basidiomycota</taxon>
        <taxon>Agaricomycotina</taxon>
        <taxon>Tremellomycetes</taxon>
        <taxon>Tremellales</taxon>
        <taxon>Cuniculitremaceae</taxon>
        <taxon>Kockovaella</taxon>
    </lineage>
</organism>
<sequence length="153" mass="16971">MTSQHSTKQTATYSYSIGTLHTGTAGAPTVHRVSEEGNPLVFIVKPSEGFEEIEITDEHRTELADIDAELGEVAERFLKEEIERCRSQRGAPDLEASTQAICRALTNYADSHNKLSSALWELGPADTFDELMTVGEYSTWKEYLENGAQESLD</sequence>
<evidence type="ECO:0000313" key="2">
    <source>
        <dbReference type="Proteomes" id="UP000193218"/>
    </source>
</evidence>
<dbReference type="InParanoid" id="A0A1Y1UJW9"/>
<name>A0A1Y1UJW9_9TREE</name>
<comment type="caution">
    <text evidence="1">The sequence shown here is derived from an EMBL/GenBank/DDBJ whole genome shotgun (WGS) entry which is preliminary data.</text>
</comment>
<protein>
    <submittedName>
        <fullName evidence="1">Uncharacterized protein</fullName>
    </submittedName>
</protein>
<dbReference type="GeneID" id="33559847"/>
<accession>A0A1Y1UJW9</accession>
<keyword evidence="2" id="KW-1185">Reference proteome</keyword>
<gene>
    <name evidence="1" type="ORF">BD324DRAFT_649723</name>
</gene>
<evidence type="ECO:0000313" key="1">
    <source>
        <dbReference type="EMBL" id="ORX38348.1"/>
    </source>
</evidence>
<reference evidence="1 2" key="1">
    <citation type="submission" date="2017-03" db="EMBL/GenBank/DDBJ databases">
        <title>Widespread Adenine N6-methylation of Active Genes in Fungi.</title>
        <authorList>
            <consortium name="DOE Joint Genome Institute"/>
            <person name="Mondo S.J."/>
            <person name="Dannebaum R.O."/>
            <person name="Kuo R.C."/>
            <person name="Louie K.B."/>
            <person name="Bewick A.J."/>
            <person name="Labutti K."/>
            <person name="Haridas S."/>
            <person name="Kuo A."/>
            <person name="Salamov A."/>
            <person name="Ahrendt S.R."/>
            <person name="Lau R."/>
            <person name="Bowen B.P."/>
            <person name="Lipzen A."/>
            <person name="Sullivan W."/>
            <person name="Andreopoulos W.B."/>
            <person name="Clum A."/>
            <person name="Lindquist E."/>
            <person name="Daum C."/>
            <person name="Northen T.R."/>
            <person name="Ramamoorthy G."/>
            <person name="Schmitz R.J."/>
            <person name="Gryganskyi A."/>
            <person name="Culley D."/>
            <person name="Magnuson J."/>
            <person name="James T.Y."/>
            <person name="O'Malley M.A."/>
            <person name="Stajich J.E."/>
            <person name="Spatafora J.W."/>
            <person name="Visel A."/>
            <person name="Grigoriev I.V."/>
        </authorList>
    </citation>
    <scope>NUCLEOTIDE SEQUENCE [LARGE SCALE GENOMIC DNA]</scope>
    <source>
        <strain evidence="1 2">NRRL Y-17943</strain>
    </source>
</reference>
<dbReference type="EMBL" id="NBSH01000004">
    <property type="protein sequence ID" value="ORX38348.1"/>
    <property type="molecule type" value="Genomic_DNA"/>
</dbReference>
<dbReference type="Proteomes" id="UP000193218">
    <property type="component" value="Unassembled WGS sequence"/>
</dbReference>
<dbReference type="AlphaFoldDB" id="A0A1Y1UJW9"/>
<dbReference type="RefSeq" id="XP_021872270.1">
    <property type="nucleotide sequence ID" value="XM_022018038.1"/>
</dbReference>